<organism evidence="1 2">
    <name type="scientific">Choristoneura fumiferana</name>
    <name type="common">Spruce budworm moth</name>
    <name type="synonym">Archips fumiferana</name>
    <dbReference type="NCBI Taxonomy" id="7141"/>
    <lineage>
        <taxon>Eukaryota</taxon>
        <taxon>Metazoa</taxon>
        <taxon>Ecdysozoa</taxon>
        <taxon>Arthropoda</taxon>
        <taxon>Hexapoda</taxon>
        <taxon>Insecta</taxon>
        <taxon>Pterygota</taxon>
        <taxon>Neoptera</taxon>
        <taxon>Endopterygota</taxon>
        <taxon>Lepidoptera</taxon>
        <taxon>Glossata</taxon>
        <taxon>Ditrysia</taxon>
        <taxon>Tortricoidea</taxon>
        <taxon>Tortricidae</taxon>
        <taxon>Tortricinae</taxon>
        <taxon>Choristoneura</taxon>
    </lineage>
</organism>
<reference evidence="1 2" key="1">
    <citation type="journal article" date="2022" name="Genome Biol. Evol.">
        <title>The Spruce Budworm Genome: Reconstructing the Evolutionary History of Antifreeze Proteins.</title>
        <authorList>
            <person name="Beliveau C."/>
            <person name="Gagne P."/>
            <person name="Picq S."/>
            <person name="Vernygora O."/>
            <person name="Keeling C.I."/>
            <person name="Pinkney K."/>
            <person name="Doucet D."/>
            <person name="Wen F."/>
            <person name="Johnston J.S."/>
            <person name="Maaroufi H."/>
            <person name="Boyle B."/>
            <person name="Laroche J."/>
            <person name="Dewar K."/>
            <person name="Juretic N."/>
            <person name="Blackburn G."/>
            <person name="Nisole A."/>
            <person name="Brunet B."/>
            <person name="Brandao M."/>
            <person name="Lumley L."/>
            <person name="Duan J."/>
            <person name="Quan G."/>
            <person name="Lucarotti C.J."/>
            <person name="Roe A.D."/>
            <person name="Sperling F.A.H."/>
            <person name="Levesque R.C."/>
            <person name="Cusson M."/>
        </authorList>
    </citation>
    <scope>NUCLEOTIDE SEQUENCE [LARGE SCALE GENOMIC DNA]</scope>
    <source>
        <strain evidence="1">Glfc:IPQL:Cfum</strain>
    </source>
</reference>
<keyword evidence="2" id="KW-1185">Reference proteome</keyword>
<dbReference type="EMBL" id="CM046113">
    <property type="protein sequence ID" value="KAI8421164.1"/>
    <property type="molecule type" value="Genomic_DNA"/>
</dbReference>
<protein>
    <submittedName>
        <fullName evidence="1">Uncharacterized protein</fullName>
    </submittedName>
</protein>
<proteinExistence type="predicted"/>
<evidence type="ECO:0000313" key="1">
    <source>
        <dbReference type="EMBL" id="KAI8421164.1"/>
    </source>
</evidence>
<name>A0ACC0JAN7_CHOFU</name>
<accession>A0ACC0JAN7</accession>
<dbReference type="Proteomes" id="UP001064048">
    <property type="component" value="Chromosome 13"/>
</dbReference>
<gene>
    <name evidence="1" type="ORF">MSG28_008240</name>
</gene>
<evidence type="ECO:0000313" key="2">
    <source>
        <dbReference type="Proteomes" id="UP001064048"/>
    </source>
</evidence>
<comment type="caution">
    <text evidence="1">The sequence shown here is derived from an EMBL/GenBank/DDBJ whole genome shotgun (WGS) entry which is preliminary data.</text>
</comment>
<sequence length="706" mass="80033">MVAAMDTPHFPVQVDGKNYDIKKFLRDHPGGVNTLKHYEGKSILQAMEKFGHSISAYHMLNDFKVDSSDLKDCNLTGSVSENGRIITNEEGSRDKAEVAYLEELEGRLDWSKPILCQLDTIAPDYEKWVNSAVFRHCRIFSSPLLEAMTFTPWYLVPAFWIPIILYLGYTQFSEHVLSYLVYDMIHYYVHHGSPQDGTYLYTMKRYHSNHHFVNHDKDEEGPITSQLVTESLRCGREISRASARRGNDLVRSGVSLEYSTPAMLHLFSGKLPADAKAAAEVSHEILTATKLLQLKLCSTTNVTPNTFMSFLEHQVIRIHDPRYCKPVSVSCSSSKYRSIDGTCNNLARPGWGRKGAPFTRIAAPRYADGIYAMPVARSGRPLPNPRALSTRLFADQPIASYAMSSMNMQWGQFITHDLMFHAMETTDEGGIQCCLGNGADMLPPELQNDKCIPICVPDDDPFYRYYGIRCLTFVRSVTTPREDCRLGHAEQMNTVTSFLDGSHIYGTDPSAAKKLRTLSGGKLKEETRKHCQRGFLPTVDVKSDVCDLRNSSEPCYLAGDIRINQTPTLAMTHTILLREHNRIATILGSLNPMWSDEKIYQEARRIVIAELQHITYQEWLPLNFGENYFRYYRISPSSLYSRDYSDAVHPGVINSFGHAAFRYLHSMVTETIMSCPADYQTAFVHKLSDHYFNPSLLETYPTLSTT</sequence>